<evidence type="ECO:0000256" key="6">
    <source>
        <dbReference type="ARBA" id="ARBA00022833"/>
    </source>
</evidence>
<dbReference type="GO" id="GO:0043103">
    <property type="term" value="P:hypoxanthine salvage"/>
    <property type="evidence" value="ECO:0007669"/>
    <property type="project" value="TreeGrafter"/>
</dbReference>
<evidence type="ECO:0000259" key="7">
    <source>
        <dbReference type="Pfam" id="PF00962"/>
    </source>
</evidence>
<evidence type="ECO:0000256" key="2">
    <source>
        <dbReference type="ARBA" id="ARBA00006676"/>
    </source>
</evidence>
<protein>
    <recommendedName>
        <fullName evidence="3">adenosine deaminase</fullName>
        <ecNumber evidence="3">3.5.4.4</ecNumber>
    </recommendedName>
</protein>
<dbReference type="GO" id="GO:0046872">
    <property type="term" value="F:metal ion binding"/>
    <property type="evidence" value="ECO:0007669"/>
    <property type="project" value="UniProtKB-KW"/>
</dbReference>
<evidence type="ECO:0000313" key="8">
    <source>
        <dbReference type="EMBL" id="CAA6807979.1"/>
    </source>
</evidence>
<dbReference type="GO" id="GO:0005829">
    <property type="term" value="C:cytosol"/>
    <property type="evidence" value="ECO:0007669"/>
    <property type="project" value="TreeGrafter"/>
</dbReference>
<dbReference type="EC" id="3.5.4.4" evidence="3"/>
<proteinExistence type="inferred from homology"/>
<comment type="cofactor">
    <cofactor evidence="1">
        <name>Zn(2+)</name>
        <dbReference type="ChEBI" id="CHEBI:29105"/>
    </cofactor>
</comment>
<evidence type="ECO:0000256" key="3">
    <source>
        <dbReference type="ARBA" id="ARBA00012784"/>
    </source>
</evidence>
<dbReference type="Gene3D" id="3.20.20.140">
    <property type="entry name" value="Metal-dependent hydrolases"/>
    <property type="match status" value="2"/>
</dbReference>
<dbReference type="SUPFAM" id="SSF51556">
    <property type="entry name" value="Metallo-dependent hydrolases"/>
    <property type="match status" value="1"/>
</dbReference>
<dbReference type="GO" id="GO:0004000">
    <property type="term" value="F:adenosine deaminase activity"/>
    <property type="evidence" value="ECO:0007669"/>
    <property type="project" value="TreeGrafter"/>
</dbReference>
<evidence type="ECO:0000256" key="4">
    <source>
        <dbReference type="ARBA" id="ARBA00022723"/>
    </source>
</evidence>
<keyword evidence="6" id="KW-0862">Zinc</keyword>
<evidence type="ECO:0000256" key="1">
    <source>
        <dbReference type="ARBA" id="ARBA00001947"/>
    </source>
</evidence>
<keyword evidence="5" id="KW-0378">Hydrolase</keyword>
<keyword evidence="4" id="KW-0479">Metal-binding</keyword>
<gene>
    <name evidence="8" type="ORF">HELGO_WM13285</name>
</gene>
<dbReference type="Pfam" id="PF00962">
    <property type="entry name" value="A_deaminase"/>
    <property type="match status" value="1"/>
</dbReference>
<accession>A0A6S6SKW0</accession>
<organism evidence="8">
    <name type="scientific">uncultured Sulfurovum sp</name>
    <dbReference type="NCBI Taxonomy" id="269237"/>
    <lineage>
        <taxon>Bacteria</taxon>
        <taxon>Pseudomonadati</taxon>
        <taxon>Campylobacterota</taxon>
        <taxon>Epsilonproteobacteria</taxon>
        <taxon>Campylobacterales</taxon>
        <taxon>Sulfurovaceae</taxon>
        <taxon>Sulfurovum</taxon>
        <taxon>environmental samples</taxon>
    </lineage>
</organism>
<dbReference type="GO" id="GO:0006154">
    <property type="term" value="P:adenosine catabolic process"/>
    <property type="evidence" value="ECO:0007669"/>
    <property type="project" value="TreeGrafter"/>
</dbReference>
<dbReference type="PANTHER" id="PTHR11409:SF43">
    <property type="entry name" value="ADENOSINE DEAMINASE"/>
    <property type="match status" value="1"/>
</dbReference>
<dbReference type="GO" id="GO:0046103">
    <property type="term" value="P:inosine biosynthetic process"/>
    <property type="evidence" value="ECO:0007669"/>
    <property type="project" value="TreeGrafter"/>
</dbReference>
<dbReference type="PANTHER" id="PTHR11409">
    <property type="entry name" value="ADENOSINE DEAMINASE"/>
    <property type="match status" value="1"/>
</dbReference>
<dbReference type="InterPro" id="IPR006330">
    <property type="entry name" value="Ado/ade_deaminase"/>
</dbReference>
<dbReference type="InterPro" id="IPR032466">
    <property type="entry name" value="Metal_Hydrolase"/>
</dbReference>
<dbReference type="InterPro" id="IPR001365">
    <property type="entry name" value="A_deaminase_dom"/>
</dbReference>
<name>A0A6S6SKW0_9BACT</name>
<evidence type="ECO:0000256" key="5">
    <source>
        <dbReference type="ARBA" id="ARBA00022801"/>
    </source>
</evidence>
<feature type="domain" description="Adenosine deaminase" evidence="7">
    <location>
        <begin position="757"/>
        <end position="827"/>
    </location>
</feature>
<reference evidence="8" key="1">
    <citation type="submission" date="2020-01" db="EMBL/GenBank/DDBJ databases">
        <authorList>
            <person name="Meier V. D."/>
            <person name="Meier V D."/>
        </authorList>
    </citation>
    <scope>NUCLEOTIDE SEQUENCE</scope>
    <source>
        <strain evidence="8">HLG_WM_MAG_05</strain>
    </source>
</reference>
<dbReference type="AlphaFoldDB" id="A0A6S6SKW0"/>
<dbReference type="EMBL" id="CACVAU010000027">
    <property type="protein sequence ID" value="CAA6807979.1"/>
    <property type="molecule type" value="Genomic_DNA"/>
</dbReference>
<comment type="similarity">
    <text evidence="2">Belongs to the metallo-dependent hydrolases superfamily. Adenosine and AMP deaminases family.</text>
</comment>
<sequence length="856" mass="101558">MPLKKTTKKHIALINFLYSYQSVEKELKKVLYPQYKNLEDGIFDFMIHNNPSEHYLYLEDSYDELTHNYAKDFVKICRYFAKTHYKLDANHTVFVKKNYVEDLKLIESSLDNFLIEGFFIYEASRNYKKSDSHRFLDKNVYTDKFTQSSAVHKLDSLSDLHMHLGAGMRVEYRVHSMLINPNIINVHKLPKSTTIELNNAELSIKNLVLSLSVLEQVLITGIIDKSDAYKDVVEVLSLIDSENFFLLRDRHDDYLQLRTDEHLYVSQEDNYLLYAASQHFIQGKIIYADRFLMLVFIEQLFISKLPSVVSAIKIYLTMRNMLKSYLIQQHQRTGLGYFSTYSKSTLRRSLAKKEKEDIIYSLSNLSNQLHKPLYIEARITPQNKAKAIYEDLCDYVKVFENMHNEKLKLKFIYHFIKRKNDISKQRFEALKLSLKKESLALVEFLSNTHYDFDIRSYVAGIDAASKEYHTPPYVYAPIYRYFKSSKKLSSFYMKHEMPYSYEQDVERHTFNEQISLKYTYHVGEDFRDLISGIRSIFEAVLFLNLRDGDRLGHAVALGLSSKNFYERIGSVQLSYEELFNNMIFVYYMLEMHESINPEIQKYKSYAKQTILETGNYIYQDLEGTFLIDDYIDAWFLRRNCFVELDTMIERFNIKDLQELEQYKDCLIIPDTDYLVAALPDFFEVDIDEKNRYEKRYHSVRFNKNAFNIYKAYMSDYKGREKESIKKGYVINRGQKIYNKKILHSIETIDYLQELVKLHIIKKRSISIEVMPTSNLLISHIHTHEEHPMYDFKPIHNKENDEIQIFIASDNPMLQNTNIAKEYDYVYNYLKNKYGDKTAYEYLNKIAKDAKKEFLGN</sequence>